<dbReference type="OrthoDB" id="9794694at2"/>
<dbReference type="FunFam" id="1.10.10.10:FF:000038">
    <property type="entry name" value="Glycine cleavage system transcriptional activator"/>
    <property type="match status" value="1"/>
</dbReference>
<protein>
    <recommendedName>
        <fullName evidence="5">HTH lysR-type domain-containing protein</fullName>
    </recommendedName>
</protein>
<keyword evidence="2" id="KW-0805">Transcription regulation</keyword>
<dbReference type="Pfam" id="PF00126">
    <property type="entry name" value="HTH_1"/>
    <property type="match status" value="1"/>
</dbReference>
<comment type="caution">
    <text evidence="6">The sequence shown here is derived from an EMBL/GenBank/DDBJ whole genome shotgun (WGS) entry which is preliminary data.</text>
</comment>
<dbReference type="GO" id="GO:0043565">
    <property type="term" value="F:sequence-specific DNA binding"/>
    <property type="evidence" value="ECO:0007669"/>
    <property type="project" value="TreeGrafter"/>
</dbReference>
<dbReference type="InterPro" id="IPR036388">
    <property type="entry name" value="WH-like_DNA-bd_sf"/>
</dbReference>
<dbReference type="Proteomes" id="UP000216998">
    <property type="component" value="Unassembled WGS sequence"/>
</dbReference>
<dbReference type="Gene3D" id="3.40.190.10">
    <property type="entry name" value="Periplasmic binding protein-like II"/>
    <property type="match status" value="2"/>
</dbReference>
<keyword evidence="4" id="KW-0804">Transcription</keyword>
<dbReference type="InterPro" id="IPR058163">
    <property type="entry name" value="LysR-type_TF_proteobact-type"/>
</dbReference>
<accession>A0A255Z535</accession>
<proteinExistence type="inferred from homology"/>
<evidence type="ECO:0000259" key="5">
    <source>
        <dbReference type="PROSITE" id="PS50931"/>
    </source>
</evidence>
<organism evidence="6 7">
    <name type="scientific">Niveispirillum lacus</name>
    <dbReference type="NCBI Taxonomy" id="1981099"/>
    <lineage>
        <taxon>Bacteria</taxon>
        <taxon>Pseudomonadati</taxon>
        <taxon>Pseudomonadota</taxon>
        <taxon>Alphaproteobacteria</taxon>
        <taxon>Rhodospirillales</taxon>
        <taxon>Azospirillaceae</taxon>
        <taxon>Niveispirillum</taxon>
    </lineage>
</organism>
<dbReference type="PRINTS" id="PR00039">
    <property type="entry name" value="HTHLYSR"/>
</dbReference>
<sequence>MRRLPPLTQLRAFEAAARHESLSRAAEELNVAHPALSRQIRDLEVWLGCKLFTRHNRGLMLTDAGRAYRDAAVAAFDLIEGATGLLRAAPPVAGRSRLILSVEPSFAQRWLIPRLGDFRARHPEVEVVVDATRVAADFRKGGADLGIRYGSGPWPGLQAQLLSVVVNFPVCAPSLASSLPPDPAHLLKGDLLLEEMDMPWHAWFRAAGVVVTAPLRGTRFFDAGNAIDSALAGQGLALGDTILAADDVAAGRLVRPYPQTAIYDAYHLVAPTPHFRRPPVKAFVDWVTATMQAFQAERAD</sequence>
<dbReference type="InterPro" id="IPR005119">
    <property type="entry name" value="LysR_subst-bd"/>
</dbReference>
<evidence type="ECO:0000256" key="3">
    <source>
        <dbReference type="ARBA" id="ARBA00023125"/>
    </source>
</evidence>
<dbReference type="CDD" id="cd08432">
    <property type="entry name" value="PBP2_GcdR_TrpI_HvrB_AmpR_like"/>
    <property type="match status" value="1"/>
</dbReference>
<dbReference type="NCBIfam" id="NF008352">
    <property type="entry name" value="PRK11139.1"/>
    <property type="match status" value="1"/>
</dbReference>
<dbReference type="PANTHER" id="PTHR30537">
    <property type="entry name" value="HTH-TYPE TRANSCRIPTIONAL REGULATOR"/>
    <property type="match status" value="1"/>
</dbReference>
<evidence type="ECO:0000256" key="2">
    <source>
        <dbReference type="ARBA" id="ARBA00023015"/>
    </source>
</evidence>
<dbReference type="InterPro" id="IPR000847">
    <property type="entry name" value="LysR_HTH_N"/>
</dbReference>
<gene>
    <name evidence="6" type="ORF">CHU95_06960</name>
</gene>
<dbReference type="EMBL" id="NOXU01000024">
    <property type="protein sequence ID" value="OYQ35985.1"/>
    <property type="molecule type" value="Genomic_DNA"/>
</dbReference>
<dbReference type="GO" id="GO:0003700">
    <property type="term" value="F:DNA-binding transcription factor activity"/>
    <property type="evidence" value="ECO:0007669"/>
    <property type="project" value="InterPro"/>
</dbReference>
<comment type="similarity">
    <text evidence="1">Belongs to the LysR transcriptional regulatory family.</text>
</comment>
<dbReference type="PANTHER" id="PTHR30537:SF74">
    <property type="entry name" value="HTH-TYPE TRANSCRIPTIONAL REGULATOR TRPI"/>
    <property type="match status" value="1"/>
</dbReference>
<dbReference type="SUPFAM" id="SSF53850">
    <property type="entry name" value="Periplasmic binding protein-like II"/>
    <property type="match status" value="1"/>
</dbReference>
<keyword evidence="7" id="KW-1185">Reference proteome</keyword>
<dbReference type="RefSeq" id="WP_094455068.1">
    <property type="nucleotide sequence ID" value="NZ_NOXU01000024.1"/>
</dbReference>
<feature type="domain" description="HTH lysR-type" evidence="5">
    <location>
        <begin position="5"/>
        <end position="62"/>
    </location>
</feature>
<name>A0A255Z535_9PROT</name>
<evidence type="ECO:0000313" key="7">
    <source>
        <dbReference type="Proteomes" id="UP000216998"/>
    </source>
</evidence>
<dbReference type="SUPFAM" id="SSF46785">
    <property type="entry name" value="Winged helix' DNA-binding domain"/>
    <property type="match status" value="1"/>
</dbReference>
<evidence type="ECO:0000256" key="1">
    <source>
        <dbReference type="ARBA" id="ARBA00009437"/>
    </source>
</evidence>
<evidence type="ECO:0000313" key="6">
    <source>
        <dbReference type="EMBL" id="OYQ35985.1"/>
    </source>
</evidence>
<dbReference type="InterPro" id="IPR036390">
    <property type="entry name" value="WH_DNA-bd_sf"/>
</dbReference>
<reference evidence="6 7" key="1">
    <citation type="submission" date="2017-07" db="EMBL/GenBank/DDBJ databases">
        <title>Niveispirillum cyanobacteriorum sp. nov., isolated from cyanobacterial aggregates in a eutrophic lake.</title>
        <authorList>
            <person name="Cai H."/>
        </authorList>
    </citation>
    <scope>NUCLEOTIDE SEQUENCE [LARGE SCALE GENOMIC DNA]</scope>
    <source>
        <strain evidence="7">TH1-14</strain>
    </source>
</reference>
<dbReference type="Pfam" id="PF03466">
    <property type="entry name" value="LysR_substrate"/>
    <property type="match status" value="1"/>
</dbReference>
<evidence type="ECO:0000256" key="4">
    <source>
        <dbReference type="ARBA" id="ARBA00023163"/>
    </source>
</evidence>
<dbReference type="PROSITE" id="PS50931">
    <property type="entry name" value="HTH_LYSR"/>
    <property type="match status" value="1"/>
</dbReference>
<dbReference type="AlphaFoldDB" id="A0A255Z535"/>
<keyword evidence="3" id="KW-0238">DNA-binding</keyword>
<dbReference type="Gene3D" id="1.10.10.10">
    <property type="entry name" value="Winged helix-like DNA-binding domain superfamily/Winged helix DNA-binding domain"/>
    <property type="match status" value="1"/>
</dbReference>
<dbReference type="GO" id="GO:0006351">
    <property type="term" value="P:DNA-templated transcription"/>
    <property type="evidence" value="ECO:0007669"/>
    <property type="project" value="TreeGrafter"/>
</dbReference>